<feature type="domain" description="PARG catalytic Macro" evidence="6">
    <location>
        <begin position="253"/>
        <end position="453"/>
    </location>
</feature>
<sequence length="668" mass="78059">MNSDSDNDPRYSSSQSSCEEIFYHNKDHLVLFELPMIHETLRPHISVEKWDGDHVRMPFSKESKFVEIYDGNKKNMRFRWDLIIKSLKTDYTTSHDLENAIISYNTRYEKIWNFKALHILIESQMDIANKNKFLRITLPKIIDLALKMPDLIKCSIPLLKKGMNKSISMTQEQAATILANAFLCTFPRRNTTKRESEYGNYPDINFHKLFNGEDQKVIEKLKCIINYFERVIKEMPKGILTFTRRSIQRNQFPNWKEEIKTFQNLKYSITSENKIEDASGMLQVDFANKAIGGGVLGNGAVQEEIRFCMNPELIVARLFTECLENEESFIMIGTEQFNSYFGYATNFRFAGNFIDKTESDNFRRKKCQIVAIDAFRYDNYKEQFTEANLIRELNKAYSGFYNQYKSKQAIASGFWGCGAFNGHPIKSALIQLMACRMTRRYLVFFTFNDEEMKLYLENLFEFLVNNSISISQLLRLLLNFYPNAQSKNPLDLLQFIQNKCNNVDVDVDMSNRVPENSKNNQLQPQKKLKLPSTSNYPKLEQFGFKPQLFDVKKVQSPNFKPQPSTYKPQSTITQQPTKSVEKIFDLTKDETESETKGSNNYLRYSETRHKSDKERFESVMKPFMSARENNVAQCVIVNERNIPEKKKVEKKSNNSSLLFALEDDFYKN</sequence>
<protein>
    <recommendedName>
        <fullName evidence="2">poly(ADP-ribose) glycohydrolase</fullName>
        <ecNumber evidence="2">3.2.1.143</ecNumber>
    </recommendedName>
</protein>
<feature type="binding site" evidence="5">
    <location>
        <position position="343"/>
    </location>
    <ligand>
        <name>substrate</name>
    </ligand>
</feature>
<evidence type="ECO:0000256" key="2">
    <source>
        <dbReference type="ARBA" id="ARBA00012255"/>
    </source>
</evidence>
<feature type="active site" evidence="4">
    <location>
        <position position="304"/>
    </location>
</feature>
<accession>A0A9N9RT56</accession>
<dbReference type="InterPro" id="IPR007724">
    <property type="entry name" value="Poly_GlycHdrlase"/>
</dbReference>
<feature type="active site" evidence="4">
    <location>
        <position position="285"/>
    </location>
</feature>
<dbReference type="EC" id="3.2.1.143" evidence="2"/>
<dbReference type="GO" id="GO:0005634">
    <property type="term" value="C:nucleus"/>
    <property type="evidence" value="ECO:0007669"/>
    <property type="project" value="TreeGrafter"/>
</dbReference>
<dbReference type="Pfam" id="PF20811">
    <property type="entry name" value="PARG_cat_N"/>
    <property type="match status" value="1"/>
</dbReference>
<dbReference type="GO" id="GO:0009225">
    <property type="term" value="P:nucleotide-sugar metabolic process"/>
    <property type="evidence" value="ECO:0007669"/>
    <property type="project" value="TreeGrafter"/>
</dbReference>
<feature type="active site" evidence="4">
    <location>
        <position position="303"/>
    </location>
</feature>
<dbReference type="InterPro" id="IPR046372">
    <property type="entry name" value="PARG_cat_C"/>
</dbReference>
<evidence type="ECO:0000256" key="3">
    <source>
        <dbReference type="ARBA" id="ARBA00022801"/>
    </source>
</evidence>
<evidence type="ECO:0000259" key="7">
    <source>
        <dbReference type="Pfam" id="PF20811"/>
    </source>
</evidence>
<evidence type="ECO:0000256" key="5">
    <source>
        <dbReference type="PIRSR" id="PIRSR607724-2"/>
    </source>
</evidence>
<evidence type="ECO:0000259" key="6">
    <source>
        <dbReference type="Pfam" id="PF05028"/>
    </source>
</evidence>
<dbReference type="PANTHER" id="PTHR12837:SF15">
    <property type="entry name" value="POLY(ADP-RIBOSE) GLYCOHYDROLASE"/>
    <property type="match status" value="1"/>
</dbReference>
<evidence type="ECO:0000313" key="8">
    <source>
        <dbReference type="EMBL" id="CAG9802342.1"/>
    </source>
</evidence>
<comment type="similarity">
    <text evidence="1">Belongs to the poly(ADP-ribose) glycohydrolase family.</text>
</comment>
<keyword evidence="9" id="KW-1185">Reference proteome</keyword>
<gene>
    <name evidence="8" type="ORF">CHIRRI_LOCUS5254</name>
</gene>
<evidence type="ECO:0000256" key="1">
    <source>
        <dbReference type="ARBA" id="ARBA00009545"/>
    </source>
</evidence>
<organism evidence="8 9">
    <name type="scientific">Chironomus riparius</name>
    <dbReference type="NCBI Taxonomy" id="315576"/>
    <lineage>
        <taxon>Eukaryota</taxon>
        <taxon>Metazoa</taxon>
        <taxon>Ecdysozoa</taxon>
        <taxon>Arthropoda</taxon>
        <taxon>Hexapoda</taxon>
        <taxon>Insecta</taxon>
        <taxon>Pterygota</taxon>
        <taxon>Neoptera</taxon>
        <taxon>Endopterygota</taxon>
        <taxon>Diptera</taxon>
        <taxon>Nematocera</taxon>
        <taxon>Chironomoidea</taxon>
        <taxon>Chironomidae</taxon>
        <taxon>Chironominae</taxon>
        <taxon>Chironomus</taxon>
    </lineage>
</organism>
<dbReference type="EMBL" id="OU895878">
    <property type="protein sequence ID" value="CAG9802342.1"/>
    <property type="molecule type" value="Genomic_DNA"/>
</dbReference>
<dbReference type="GO" id="GO:0006282">
    <property type="term" value="P:regulation of DNA repair"/>
    <property type="evidence" value="ECO:0007669"/>
    <property type="project" value="InterPro"/>
</dbReference>
<dbReference type="AlphaFoldDB" id="A0A9N9RT56"/>
<keyword evidence="3" id="KW-0378">Hydrolase</keyword>
<evidence type="ECO:0000256" key="4">
    <source>
        <dbReference type="PIRSR" id="PIRSR607724-1"/>
    </source>
</evidence>
<evidence type="ECO:0000313" key="9">
    <source>
        <dbReference type="Proteomes" id="UP001153620"/>
    </source>
</evidence>
<dbReference type="GO" id="GO:0005975">
    <property type="term" value="P:carbohydrate metabolic process"/>
    <property type="evidence" value="ECO:0007669"/>
    <property type="project" value="InterPro"/>
</dbReference>
<reference evidence="8" key="1">
    <citation type="submission" date="2022-01" db="EMBL/GenBank/DDBJ databases">
        <authorList>
            <person name="King R."/>
        </authorList>
    </citation>
    <scope>NUCLEOTIDE SEQUENCE</scope>
</reference>
<dbReference type="GO" id="GO:0005737">
    <property type="term" value="C:cytoplasm"/>
    <property type="evidence" value="ECO:0007669"/>
    <property type="project" value="TreeGrafter"/>
</dbReference>
<dbReference type="InterPro" id="IPR048362">
    <property type="entry name" value="PARG_helical"/>
</dbReference>
<dbReference type="OrthoDB" id="1937899at2759"/>
<dbReference type="GO" id="GO:0004649">
    <property type="term" value="F:poly(ADP-ribose) glycohydrolase activity"/>
    <property type="evidence" value="ECO:0007669"/>
    <property type="project" value="UniProtKB-EC"/>
</dbReference>
<feature type="binding site" evidence="5">
    <location>
        <position position="302"/>
    </location>
    <ligand>
        <name>substrate</name>
    </ligand>
</feature>
<dbReference type="GO" id="GO:1990966">
    <property type="term" value="P:ATP generation from poly-ADP-D-ribose"/>
    <property type="evidence" value="ECO:0007669"/>
    <property type="project" value="TreeGrafter"/>
</dbReference>
<name>A0A9N9RT56_9DIPT</name>
<reference evidence="8" key="2">
    <citation type="submission" date="2022-10" db="EMBL/GenBank/DDBJ databases">
        <authorList>
            <consortium name="ENA_rothamsted_submissions"/>
            <consortium name="culmorum"/>
            <person name="King R."/>
        </authorList>
    </citation>
    <scope>NUCLEOTIDE SEQUENCE</scope>
</reference>
<feature type="binding site" evidence="5">
    <location>
        <position position="288"/>
    </location>
    <ligand>
        <name>substrate</name>
    </ligand>
</feature>
<dbReference type="Proteomes" id="UP001153620">
    <property type="component" value="Chromosome 2"/>
</dbReference>
<proteinExistence type="inferred from homology"/>
<dbReference type="PANTHER" id="PTHR12837">
    <property type="entry name" value="POLY ADP-RIBOSE GLYCOHYDROLASE"/>
    <property type="match status" value="1"/>
</dbReference>
<dbReference type="Pfam" id="PF05028">
    <property type="entry name" value="PARG_cat_C"/>
    <property type="match status" value="1"/>
</dbReference>
<feature type="domain" description="PARG helical" evidence="7">
    <location>
        <begin position="127"/>
        <end position="244"/>
    </location>
</feature>